<comment type="caution">
    <text evidence="1">The sequence shown here is derived from an EMBL/GenBank/DDBJ whole genome shotgun (WGS) entry which is preliminary data.</text>
</comment>
<keyword evidence="1" id="KW-0695">RNA-directed DNA polymerase</keyword>
<protein>
    <submittedName>
        <fullName evidence="1">RNA-directed DNA polymerase (Reverse transcriptase)</fullName>
    </submittedName>
</protein>
<evidence type="ECO:0000313" key="2">
    <source>
        <dbReference type="Proteomes" id="UP000034837"/>
    </source>
</evidence>
<name>A0A0G1CDN6_9BACT</name>
<keyword evidence="1" id="KW-0808">Transferase</keyword>
<dbReference type="AlphaFoldDB" id="A0A0G1CDN6"/>
<accession>A0A0G1CDN6</accession>
<keyword evidence="1" id="KW-0548">Nucleotidyltransferase</keyword>
<dbReference type="GO" id="GO:0003964">
    <property type="term" value="F:RNA-directed DNA polymerase activity"/>
    <property type="evidence" value="ECO:0007669"/>
    <property type="project" value="UniProtKB-KW"/>
</dbReference>
<organism evidence="1 2">
    <name type="scientific">Candidatus Magasanikbacteria bacterium GW2011_GWA2_42_32</name>
    <dbReference type="NCBI Taxonomy" id="1619039"/>
    <lineage>
        <taxon>Bacteria</taxon>
        <taxon>Candidatus Magasanikiibacteriota</taxon>
    </lineage>
</organism>
<dbReference type="InterPro" id="IPR043502">
    <property type="entry name" value="DNA/RNA_pol_sf"/>
</dbReference>
<gene>
    <name evidence="1" type="ORF">UV20_C0006G0094</name>
</gene>
<sequence>MRGKKKRIDVQNFAFNLEDNITDLKEELQTDSWQQGGYEMKRVRDPKPRIIHKACMRDRLLHHAVARVIEPIFEKSFIYDTWSCRKNKGTLGAVGRCHGNLEKLFKNGRNYQPN</sequence>
<dbReference type="Proteomes" id="UP000034837">
    <property type="component" value="Unassembled WGS sequence"/>
</dbReference>
<dbReference type="EMBL" id="LCDO01000006">
    <property type="protein sequence ID" value="KKS56811.1"/>
    <property type="molecule type" value="Genomic_DNA"/>
</dbReference>
<dbReference type="SUPFAM" id="SSF56672">
    <property type="entry name" value="DNA/RNA polymerases"/>
    <property type="match status" value="1"/>
</dbReference>
<evidence type="ECO:0000313" key="1">
    <source>
        <dbReference type="EMBL" id="KKS56811.1"/>
    </source>
</evidence>
<reference evidence="1 2" key="1">
    <citation type="journal article" date="2015" name="Nature">
        <title>rRNA introns, odd ribosomes, and small enigmatic genomes across a large radiation of phyla.</title>
        <authorList>
            <person name="Brown C.T."/>
            <person name="Hug L.A."/>
            <person name="Thomas B.C."/>
            <person name="Sharon I."/>
            <person name="Castelle C.J."/>
            <person name="Singh A."/>
            <person name="Wilkins M.J."/>
            <person name="Williams K.H."/>
            <person name="Banfield J.F."/>
        </authorList>
    </citation>
    <scope>NUCLEOTIDE SEQUENCE [LARGE SCALE GENOMIC DNA]</scope>
</reference>
<proteinExistence type="predicted"/>